<comment type="caution">
    <text evidence="5">The sequence shown here is derived from an EMBL/GenBank/DDBJ whole genome shotgun (WGS) entry which is preliminary data.</text>
</comment>
<dbReference type="InterPro" id="IPR037120">
    <property type="entry name" value="Haem_peroxidase_sf_animal"/>
</dbReference>
<keyword evidence="6" id="KW-1185">Reference proteome</keyword>
<dbReference type="PANTHER" id="PTHR11475">
    <property type="entry name" value="OXIDASE/PEROXIDASE"/>
    <property type="match status" value="1"/>
</dbReference>
<feature type="region of interest" description="Disordered" evidence="4">
    <location>
        <begin position="26"/>
        <end position="70"/>
    </location>
</feature>
<keyword evidence="2" id="KW-0964">Secreted</keyword>
<keyword evidence="5" id="KW-0575">Peroxidase</keyword>
<comment type="subcellular location">
    <subcellularLocation>
        <location evidence="1">Secreted</location>
    </subcellularLocation>
</comment>
<dbReference type="AlphaFoldDB" id="A0A543FLM0"/>
<evidence type="ECO:0000256" key="4">
    <source>
        <dbReference type="SAM" id="MobiDB-lite"/>
    </source>
</evidence>
<organism evidence="5 6">
    <name type="scientific">Microbacterium kyungheense</name>
    <dbReference type="NCBI Taxonomy" id="1263636"/>
    <lineage>
        <taxon>Bacteria</taxon>
        <taxon>Bacillati</taxon>
        <taxon>Actinomycetota</taxon>
        <taxon>Actinomycetes</taxon>
        <taxon>Micrococcales</taxon>
        <taxon>Microbacteriaceae</taxon>
        <taxon>Microbacterium</taxon>
    </lineage>
</organism>
<keyword evidence="3" id="KW-0325">Glycoprotein</keyword>
<dbReference type="Proteomes" id="UP000320235">
    <property type="component" value="Unassembled WGS sequence"/>
</dbReference>
<dbReference type="PANTHER" id="PTHR11475:SF4">
    <property type="entry name" value="CHORION PEROXIDASE"/>
    <property type="match status" value="1"/>
</dbReference>
<dbReference type="GO" id="GO:0004601">
    <property type="term" value="F:peroxidase activity"/>
    <property type="evidence" value="ECO:0007669"/>
    <property type="project" value="UniProtKB-KW"/>
</dbReference>
<feature type="compositionally biased region" description="Basic residues" evidence="4">
    <location>
        <begin position="57"/>
        <end position="67"/>
    </location>
</feature>
<dbReference type="CDD" id="cd09819">
    <property type="entry name" value="An_peroxidase_bacterial_1"/>
    <property type="match status" value="1"/>
</dbReference>
<dbReference type="Gene3D" id="1.10.640.10">
    <property type="entry name" value="Haem peroxidase domain superfamily, animal type"/>
    <property type="match status" value="1"/>
</dbReference>
<dbReference type="RefSeq" id="WP_141893041.1">
    <property type="nucleotide sequence ID" value="NZ_BAABLH010000007.1"/>
</dbReference>
<dbReference type="GO" id="GO:0020037">
    <property type="term" value="F:heme binding"/>
    <property type="evidence" value="ECO:0007669"/>
    <property type="project" value="InterPro"/>
</dbReference>
<name>A0A543FLM0_9MICO</name>
<sequence length="607" mass="64343">MTTEDTTGAEAAADAFRAQPFLRAQLHLDGDGADAPPAGGDRHRPGLHGGADELQRPKGRSAHSTKAMRKDAEALPPAQRFGVDAVLESIAAVRPRVDEDELPADVRDSLVHLRGPVARFHGAKFSLGYFPFPSFASDCADKFGYLTKAATRTASRLPVNAATRALLEELGRAMGDTGAPADDSVTPSGYTYVGQFVDHDITLDVSSAIDSPTIVDATTINNMRSPVLDLDSVYGKGPALDAFLYAPPGPGEPASAFRLMVGTNLPFGPGGAGGAAGDAGMLEHTDFDVPRTAAKTAIIGDPRNNENLIVSQLHHAMLRFHNAVVDLLVAASFSGDVFIEAKRLVTLHYQWAVLHDFLPRICGQAAVDDAVATVAPGKRFRMPVEFSVAAYRFGHSMVRNDYWLNFALRTKPMSDVFSFISVDRTPVFSNWVVDFNAFFETGIPVPVFNRARKIDSALAPALEDLDGNGSTGELMGVLAARNLVRGLVLGLPSGQATAAELGVPVMSSADLTSGLGAAETAVLNKDGGLLLAKTPLWYYLLREAAVKAGGETLGPLGAKIVAETFVRMLKRDVLSILNVSFAPSLPRSNPATFTFADLVGVAGVIQP</sequence>
<dbReference type="InterPro" id="IPR010255">
    <property type="entry name" value="Haem_peroxidase_sf"/>
</dbReference>
<dbReference type="PROSITE" id="PS50292">
    <property type="entry name" value="PEROXIDASE_3"/>
    <property type="match status" value="1"/>
</dbReference>
<evidence type="ECO:0000313" key="6">
    <source>
        <dbReference type="Proteomes" id="UP000320235"/>
    </source>
</evidence>
<dbReference type="GO" id="GO:0005576">
    <property type="term" value="C:extracellular region"/>
    <property type="evidence" value="ECO:0007669"/>
    <property type="project" value="UniProtKB-SubCell"/>
</dbReference>
<protein>
    <submittedName>
        <fullName evidence="5">Heme peroxidase</fullName>
    </submittedName>
</protein>
<evidence type="ECO:0000256" key="2">
    <source>
        <dbReference type="ARBA" id="ARBA00022525"/>
    </source>
</evidence>
<dbReference type="SUPFAM" id="SSF48113">
    <property type="entry name" value="Heme-dependent peroxidases"/>
    <property type="match status" value="1"/>
</dbReference>
<accession>A0A543FLM0</accession>
<proteinExistence type="predicted"/>
<gene>
    <name evidence="5" type="ORF">FB391_0884</name>
</gene>
<evidence type="ECO:0000256" key="1">
    <source>
        <dbReference type="ARBA" id="ARBA00004613"/>
    </source>
</evidence>
<reference evidence="5 6" key="1">
    <citation type="submission" date="2019-06" db="EMBL/GenBank/DDBJ databases">
        <title>Sequencing the genomes of 1000 actinobacteria strains.</title>
        <authorList>
            <person name="Klenk H.-P."/>
        </authorList>
    </citation>
    <scope>NUCLEOTIDE SEQUENCE [LARGE SCALE GENOMIC DNA]</scope>
    <source>
        <strain evidence="5 6">DSM 105492</strain>
    </source>
</reference>
<dbReference type="InterPro" id="IPR019791">
    <property type="entry name" value="Haem_peroxidase_animal"/>
</dbReference>
<dbReference type="OrthoDB" id="105077at2"/>
<keyword evidence="5" id="KW-0560">Oxidoreductase</keyword>
<feature type="compositionally biased region" description="Basic and acidic residues" evidence="4">
    <location>
        <begin position="40"/>
        <end position="56"/>
    </location>
</feature>
<dbReference type="Pfam" id="PF03098">
    <property type="entry name" value="An_peroxidase"/>
    <property type="match status" value="1"/>
</dbReference>
<dbReference type="EMBL" id="VFPE01000001">
    <property type="protein sequence ID" value="TQM34596.1"/>
    <property type="molecule type" value="Genomic_DNA"/>
</dbReference>
<evidence type="ECO:0000313" key="5">
    <source>
        <dbReference type="EMBL" id="TQM34596.1"/>
    </source>
</evidence>
<dbReference type="GO" id="GO:0006979">
    <property type="term" value="P:response to oxidative stress"/>
    <property type="evidence" value="ECO:0007669"/>
    <property type="project" value="InterPro"/>
</dbReference>
<evidence type="ECO:0000256" key="3">
    <source>
        <dbReference type="ARBA" id="ARBA00023180"/>
    </source>
</evidence>